<evidence type="ECO:0000259" key="2">
    <source>
        <dbReference type="PROSITE" id="PS51674"/>
    </source>
</evidence>
<gene>
    <name evidence="3" type="ORF">F4556_004053</name>
</gene>
<dbReference type="AlphaFoldDB" id="A0A7W7SEP6"/>
<evidence type="ECO:0000313" key="4">
    <source>
        <dbReference type="Proteomes" id="UP000573327"/>
    </source>
</evidence>
<organism evidence="3 4">
    <name type="scientific">Kitasatospora gansuensis</name>
    <dbReference type="NCBI Taxonomy" id="258050"/>
    <lineage>
        <taxon>Bacteria</taxon>
        <taxon>Bacillati</taxon>
        <taxon>Actinomycetota</taxon>
        <taxon>Actinomycetes</taxon>
        <taxon>Kitasatosporales</taxon>
        <taxon>Streptomycetaceae</taxon>
        <taxon>Kitasatospora</taxon>
    </lineage>
</organism>
<feature type="domain" description="4Fe-4S Wbl-type" evidence="2">
    <location>
        <begin position="32"/>
        <end position="90"/>
    </location>
</feature>
<dbReference type="InterPro" id="IPR034768">
    <property type="entry name" value="4FE4S_WBL"/>
</dbReference>
<keyword evidence="4" id="KW-1185">Reference proteome</keyword>
<dbReference type="Proteomes" id="UP000573327">
    <property type="component" value="Unassembled WGS sequence"/>
</dbReference>
<accession>A0A7W7SEP6</accession>
<feature type="region of interest" description="Disordered" evidence="1">
    <location>
        <begin position="1"/>
        <end position="26"/>
    </location>
</feature>
<dbReference type="PROSITE" id="PS51674">
    <property type="entry name" value="4FE4S_WBL"/>
    <property type="match status" value="1"/>
</dbReference>
<sequence length="106" mass="10861">MPGRPGPSLPPHLLLDQDQDLDAGRPDTPVAACTGLPGGTVFATRYAQALPALLACGRCPLRAECEAAVDPANSWFDGVCGGRLWRNGRPIADSPELAASTAAPAA</sequence>
<protein>
    <submittedName>
        <fullName evidence="3">WhiB family redox-sensing transcriptional regulator</fullName>
    </submittedName>
</protein>
<comment type="caution">
    <text evidence="3">The sequence shown here is derived from an EMBL/GenBank/DDBJ whole genome shotgun (WGS) entry which is preliminary data.</text>
</comment>
<evidence type="ECO:0000313" key="3">
    <source>
        <dbReference type="EMBL" id="MBB4948518.1"/>
    </source>
</evidence>
<proteinExistence type="predicted"/>
<name>A0A7W7SEP6_9ACTN</name>
<evidence type="ECO:0000256" key="1">
    <source>
        <dbReference type="SAM" id="MobiDB-lite"/>
    </source>
</evidence>
<dbReference type="EMBL" id="JACHJR010000001">
    <property type="protein sequence ID" value="MBB4948518.1"/>
    <property type="molecule type" value="Genomic_DNA"/>
</dbReference>
<feature type="compositionally biased region" description="Pro residues" evidence="1">
    <location>
        <begin position="1"/>
        <end position="10"/>
    </location>
</feature>
<dbReference type="RefSeq" id="WP_246511051.1">
    <property type="nucleotide sequence ID" value="NZ_JACHJR010000001.1"/>
</dbReference>
<reference evidence="3 4" key="1">
    <citation type="submission" date="2020-08" db="EMBL/GenBank/DDBJ databases">
        <title>Sequencing the genomes of 1000 actinobacteria strains.</title>
        <authorList>
            <person name="Klenk H.-P."/>
        </authorList>
    </citation>
    <scope>NUCLEOTIDE SEQUENCE [LARGE SCALE GENOMIC DNA]</scope>
    <source>
        <strain evidence="3 4">DSM 44786</strain>
    </source>
</reference>